<evidence type="ECO:0000313" key="1">
    <source>
        <dbReference type="EMBL" id="QHT79697.1"/>
    </source>
</evidence>
<protein>
    <submittedName>
        <fullName evidence="1">Uncharacterized protein</fullName>
    </submittedName>
</protein>
<dbReference type="AlphaFoldDB" id="A0A6C0HH15"/>
<accession>A0A6C0HH15</accession>
<organism evidence="1">
    <name type="scientific">viral metagenome</name>
    <dbReference type="NCBI Taxonomy" id="1070528"/>
    <lineage>
        <taxon>unclassified sequences</taxon>
        <taxon>metagenomes</taxon>
        <taxon>organismal metagenomes</taxon>
    </lineage>
</organism>
<proteinExistence type="predicted"/>
<sequence length="500" mass="56070">MDMDVENYSIHDLLTLFSLSDDASDFEINNVASKMMDKMTKEGKPTVALFIRNARDKLLEHTNENTDTLPKEEQPQQEDPSKLLDDWWKNEYPKQSDPVQNARITDRKQKVQFFGPEHQQMNREQLGVSQSYNVPVAQGTINPNLQNLTSRIICIDSQYRQNILPYVNNPNAPSYNTDYTLDLSDPLTNATSLKLYSVQIPTTWYAFDHSLGNTCLEYSSGNTSTIIDISDGNYSVADLSNVLNTMFTDQSLSLTFTGPLPYSGKVSFTNTGSQDASMVFYNGSGLCHQGCGPGAKINQNLGWNLGFRIQPDSNGIIAISIPAKQTITSDVPADTYGPKYFILVVDDYNNNHLNNGLVNIVDTTTKLSVPTYYNAKDVSCNDTTNQSQSFMVRTAPRTLTQAQLYTVNEIVANRKQTINRTSGPTTTDVLAIIPVQLVNTFRPGPYVQFGQALQANVRTYFGPVNIDRLRVRLIDDKGNLVNLHDNDWSFTMVVEELYQY</sequence>
<reference evidence="1" key="1">
    <citation type="journal article" date="2020" name="Nature">
        <title>Giant virus diversity and host interactions through global metagenomics.</title>
        <authorList>
            <person name="Schulz F."/>
            <person name="Roux S."/>
            <person name="Paez-Espino D."/>
            <person name="Jungbluth S."/>
            <person name="Walsh D.A."/>
            <person name="Denef V.J."/>
            <person name="McMahon K.D."/>
            <person name="Konstantinidis K.T."/>
            <person name="Eloe-Fadrosh E.A."/>
            <person name="Kyrpides N.C."/>
            <person name="Woyke T."/>
        </authorList>
    </citation>
    <scope>NUCLEOTIDE SEQUENCE</scope>
    <source>
        <strain evidence="1">GVMAG-M-3300023184-101</strain>
    </source>
</reference>
<name>A0A6C0HH15_9ZZZZ</name>
<dbReference type="EMBL" id="MN739952">
    <property type="protein sequence ID" value="QHT79697.1"/>
    <property type="molecule type" value="Genomic_DNA"/>
</dbReference>